<dbReference type="EMBL" id="NMQW01000025">
    <property type="protein sequence ID" value="OXM84938.1"/>
    <property type="molecule type" value="Genomic_DNA"/>
</dbReference>
<proteinExistence type="predicted"/>
<evidence type="ECO:0000313" key="2">
    <source>
        <dbReference type="EMBL" id="OXM84938.1"/>
    </source>
</evidence>
<evidence type="ECO:0008006" key="4">
    <source>
        <dbReference type="Google" id="ProtNLM"/>
    </source>
</evidence>
<dbReference type="OrthoDB" id="2695269at2"/>
<dbReference type="Pfam" id="PF13045">
    <property type="entry name" value="DUF3905"/>
    <property type="match status" value="1"/>
</dbReference>
<sequence>MRRERLMDRNENGKPVRPVAGSKDNSELDPFEINFLPEFKQGTEPKEPFVNSQGVVIGDHNYESPQSPLENWSKDVDPVVMAGDEWVHPYKDVGFHTSENKDLFEKGIPPQGGIFMHPDKDVAYPAYNAPNEAMKKSTKK</sequence>
<reference evidence="2 3" key="1">
    <citation type="submission" date="2017-07" db="EMBL/GenBank/DDBJ databases">
        <title>Genome sequencing and assembly of Paenibacillus rigui.</title>
        <authorList>
            <person name="Mayilraj S."/>
        </authorList>
    </citation>
    <scope>NUCLEOTIDE SEQUENCE [LARGE SCALE GENOMIC DNA]</scope>
    <source>
        <strain evidence="2 3">JCM 16352</strain>
    </source>
</reference>
<evidence type="ECO:0000313" key="3">
    <source>
        <dbReference type="Proteomes" id="UP000215509"/>
    </source>
</evidence>
<accession>A0A229UNG4</accession>
<dbReference type="InterPro" id="IPR024999">
    <property type="entry name" value="DUF3905"/>
</dbReference>
<protein>
    <recommendedName>
        <fullName evidence="4">DUF3905 domain-containing protein</fullName>
    </recommendedName>
</protein>
<name>A0A229UNG4_9BACL</name>
<evidence type="ECO:0000256" key="1">
    <source>
        <dbReference type="SAM" id="MobiDB-lite"/>
    </source>
</evidence>
<dbReference type="AlphaFoldDB" id="A0A229UNG4"/>
<organism evidence="2 3">
    <name type="scientific">Paenibacillus rigui</name>
    <dbReference type="NCBI Taxonomy" id="554312"/>
    <lineage>
        <taxon>Bacteria</taxon>
        <taxon>Bacillati</taxon>
        <taxon>Bacillota</taxon>
        <taxon>Bacilli</taxon>
        <taxon>Bacillales</taxon>
        <taxon>Paenibacillaceae</taxon>
        <taxon>Paenibacillus</taxon>
    </lineage>
</organism>
<dbReference type="Proteomes" id="UP000215509">
    <property type="component" value="Unassembled WGS sequence"/>
</dbReference>
<keyword evidence="3" id="KW-1185">Reference proteome</keyword>
<gene>
    <name evidence="2" type="ORF">CF651_18730</name>
</gene>
<feature type="compositionally biased region" description="Basic and acidic residues" evidence="1">
    <location>
        <begin position="1"/>
        <end position="14"/>
    </location>
</feature>
<feature type="region of interest" description="Disordered" evidence="1">
    <location>
        <begin position="1"/>
        <end position="28"/>
    </location>
</feature>
<comment type="caution">
    <text evidence="2">The sequence shown here is derived from an EMBL/GenBank/DDBJ whole genome shotgun (WGS) entry which is preliminary data.</text>
</comment>